<dbReference type="PANTHER" id="PTHR21660">
    <property type="entry name" value="THIOESTERASE SUPERFAMILY MEMBER-RELATED"/>
    <property type="match status" value="1"/>
</dbReference>
<evidence type="ECO:0000313" key="4">
    <source>
        <dbReference type="EMBL" id="EMC97471.1"/>
    </source>
</evidence>
<dbReference type="GeneID" id="19115389"/>
<name>M2MLC7_BAUPA</name>
<gene>
    <name evidence="4" type="ORF">BAUCODRAFT_54865</name>
</gene>
<dbReference type="InterPro" id="IPR039298">
    <property type="entry name" value="ACOT13"/>
</dbReference>
<dbReference type="InterPro" id="IPR029069">
    <property type="entry name" value="HotDog_dom_sf"/>
</dbReference>
<proteinExistence type="inferred from homology"/>
<reference evidence="4 5" key="1">
    <citation type="journal article" date="2012" name="PLoS Pathog.">
        <title>Diverse lifestyles and strategies of plant pathogenesis encoded in the genomes of eighteen Dothideomycetes fungi.</title>
        <authorList>
            <person name="Ohm R.A."/>
            <person name="Feau N."/>
            <person name="Henrissat B."/>
            <person name="Schoch C.L."/>
            <person name="Horwitz B.A."/>
            <person name="Barry K.W."/>
            <person name="Condon B.J."/>
            <person name="Copeland A.C."/>
            <person name="Dhillon B."/>
            <person name="Glaser F."/>
            <person name="Hesse C.N."/>
            <person name="Kosti I."/>
            <person name="LaButti K."/>
            <person name="Lindquist E.A."/>
            <person name="Lucas S."/>
            <person name="Salamov A.A."/>
            <person name="Bradshaw R.E."/>
            <person name="Ciuffetti L."/>
            <person name="Hamelin R.C."/>
            <person name="Kema G.H.J."/>
            <person name="Lawrence C."/>
            <person name="Scott J.A."/>
            <person name="Spatafora J.W."/>
            <person name="Turgeon B.G."/>
            <person name="de Wit P.J.G.M."/>
            <person name="Zhong S."/>
            <person name="Goodwin S.B."/>
            <person name="Grigoriev I.V."/>
        </authorList>
    </citation>
    <scope>NUCLEOTIDE SEQUENCE [LARGE SCALE GENOMIC DNA]</scope>
    <source>
        <strain evidence="4 5">UAMH 10762</strain>
    </source>
</reference>
<evidence type="ECO:0000259" key="3">
    <source>
        <dbReference type="Pfam" id="PF03061"/>
    </source>
</evidence>
<evidence type="ECO:0000256" key="1">
    <source>
        <dbReference type="ARBA" id="ARBA00008324"/>
    </source>
</evidence>
<dbReference type="GO" id="GO:0047617">
    <property type="term" value="F:fatty acyl-CoA hydrolase activity"/>
    <property type="evidence" value="ECO:0007669"/>
    <property type="project" value="InterPro"/>
</dbReference>
<dbReference type="InterPro" id="IPR006683">
    <property type="entry name" value="Thioestr_dom"/>
</dbReference>
<dbReference type="RefSeq" id="XP_007675375.1">
    <property type="nucleotide sequence ID" value="XM_007677185.1"/>
</dbReference>
<feature type="non-terminal residue" evidence="4">
    <location>
        <position position="104"/>
    </location>
</feature>
<dbReference type="SUPFAM" id="SSF54637">
    <property type="entry name" value="Thioesterase/thiol ester dehydrase-isomerase"/>
    <property type="match status" value="1"/>
</dbReference>
<accession>M2MLC7</accession>
<feature type="domain" description="Thioesterase" evidence="3">
    <location>
        <begin position="14"/>
        <end position="91"/>
    </location>
</feature>
<dbReference type="Proteomes" id="UP000011761">
    <property type="component" value="Unassembled WGS sequence"/>
</dbReference>
<dbReference type="AlphaFoldDB" id="M2MLC7"/>
<keyword evidence="2" id="KW-0378">Hydrolase</keyword>
<dbReference type="OrthoDB" id="2831072at2759"/>
<dbReference type="Gene3D" id="3.10.129.10">
    <property type="entry name" value="Hotdog Thioesterase"/>
    <property type="match status" value="1"/>
</dbReference>
<dbReference type="EMBL" id="KB445554">
    <property type="protein sequence ID" value="EMC97471.1"/>
    <property type="molecule type" value="Genomic_DNA"/>
</dbReference>
<dbReference type="OMA" id="TMDGKIC"/>
<keyword evidence="5" id="KW-1185">Reference proteome</keyword>
<dbReference type="CDD" id="cd03443">
    <property type="entry name" value="PaaI_thioesterase"/>
    <property type="match status" value="1"/>
</dbReference>
<protein>
    <recommendedName>
        <fullName evidence="3">Thioesterase domain-containing protein</fullName>
    </recommendedName>
</protein>
<evidence type="ECO:0000256" key="2">
    <source>
        <dbReference type="ARBA" id="ARBA00022801"/>
    </source>
</evidence>
<sequence length="104" mass="11233">FAFKVDRYYCNPTNNLHGGAQAAMFDVCTSLAIQAIGSLDNWITGGVSRVLSVTYVRPAAEGEDVLMECEICHTGKTLALTRGVLKRERDGAILSTCEHNKAAV</sequence>
<dbReference type="eggNOG" id="KOG3328">
    <property type="taxonomic scope" value="Eukaryota"/>
</dbReference>
<dbReference type="STRING" id="717646.M2MLC7"/>
<organism evidence="4 5">
    <name type="scientific">Baudoinia panamericana (strain UAMH 10762)</name>
    <name type="common">Angels' share fungus</name>
    <name type="synonym">Baudoinia compniacensis (strain UAMH 10762)</name>
    <dbReference type="NCBI Taxonomy" id="717646"/>
    <lineage>
        <taxon>Eukaryota</taxon>
        <taxon>Fungi</taxon>
        <taxon>Dikarya</taxon>
        <taxon>Ascomycota</taxon>
        <taxon>Pezizomycotina</taxon>
        <taxon>Dothideomycetes</taxon>
        <taxon>Dothideomycetidae</taxon>
        <taxon>Mycosphaerellales</taxon>
        <taxon>Teratosphaeriaceae</taxon>
        <taxon>Baudoinia</taxon>
    </lineage>
</organism>
<dbReference type="Pfam" id="PF03061">
    <property type="entry name" value="4HBT"/>
    <property type="match status" value="1"/>
</dbReference>
<dbReference type="PANTHER" id="PTHR21660:SF1">
    <property type="entry name" value="ACYL-COENZYME A THIOESTERASE 13"/>
    <property type="match status" value="1"/>
</dbReference>
<dbReference type="KEGG" id="bcom:BAUCODRAFT_54865"/>
<evidence type="ECO:0000313" key="5">
    <source>
        <dbReference type="Proteomes" id="UP000011761"/>
    </source>
</evidence>
<dbReference type="HOGENOM" id="CLU_089876_1_2_1"/>
<feature type="non-terminal residue" evidence="4">
    <location>
        <position position="1"/>
    </location>
</feature>
<comment type="similarity">
    <text evidence="1">Belongs to the thioesterase PaaI family.</text>
</comment>